<keyword evidence="3" id="KW-0325">Glycoprotein</keyword>
<name>A0AA88TSB9_9TELE</name>
<dbReference type="FunFam" id="2.10.310.10:FF:000001">
    <property type="entry name" value="Serpin family A member 1"/>
    <property type="match status" value="1"/>
</dbReference>
<dbReference type="InterPro" id="IPR042185">
    <property type="entry name" value="Serpin_sf_2"/>
</dbReference>
<reference evidence="6" key="1">
    <citation type="submission" date="2023-08" db="EMBL/GenBank/DDBJ databases">
        <title>Chromosome-level Genome Assembly of mud carp (Cirrhinus molitorella).</title>
        <authorList>
            <person name="Liu H."/>
        </authorList>
    </citation>
    <scope>NUCLEOTIDE SEQUENCE</scope>
    <source>
        <strain evidence="6">Prfri</strain>
        <tissue evidence="6">Muscle</tissue>
    </source>
</reference>
<dbReference type="InterPro" id="IPR042178">
    <property type="entry name" value="Serpin_sf_1"/>
</dbReference>
<dbReference type="Gene3D" id="3.30.497.10">
    <property type="entry name" value="Antithrombin, subunit I, domain 2"/>
    <property type="match status" value="1"/>
</dbReference>
<dbReference type="FunFam" id="2.30.39.10:FF:000003">
    <property type="entry name" value="alpha-1-antitrypsin isoform X1"/>
    <property type="match status" value="1"/>
</dbReference>
<protein>
    <recommendedName>
        <fullName evidence="5">Serpin domain-containing protein</fullName>
    </recommendedName>
</protein>
<dbReference type="InterPro" id="IPR023795">
    <property type="entry name" value="Serpin_CS"/>
</dbReference>
<dbReference type="InterPro" id="IPR023796">
    <property type="entry name" value="Serpin_dom"/>
</dbReference>
<dbReference type="AlphaFoldDB" id="A0AA88TSB9"/>
<dbReference type="GO" id="GO:0007596">
    <property type="term" value="P:blood coagulation"/>
    <property type="evidence" value="ECO:0007669"/>
    <property type="project" value="InterPro"/>
</dbReference>
<dbReference type="InterPro" id="IPR000215">
    <property type="entry name" value="Serpin_fam"/>
</dbReference>
<proteinExistence type="inferred from homology"/>
<dbReference type="GO" id="GO:0005615">
    <property type="term" value="C:extracellular space"/>
    <property type="evidence" value="ECO:0007669"/>
    <property type="project" value="InterPro"/>
</dbReference>
<evidence type="ECO:0000313" key="7">
    <source>
        <dbReference type="Proteomes" id="UP001187343"/>
    </source>
</evidence>
<evidence type="ECO:0000256" key="3">
    <source>
        <dbReference type="ARBA" id="ARBA00023180"/>
    </source>
</evidence>
<dbReference type="InterPro" id="IPR036186">
    <property type="entry name" value="Serpin_sf"/>
</dbReference>
<dbReference type="PROSITE" id="PS00284">
    <property type="entry name" value="SERPIN"/>
    <property type="match status" value="1"/>
</dbReference>
<evidence type="ECO:0000256" key="4">
    <source>
        <dbReference type="RuleBase" id="RU000411"/>
    </source>
</evidence>
<dbReference type="CDD" id="cd02047">
    <property type="entry name" value="serpinD1_HCF2"/>
    <property type="match status" value="1"/>
</dbReference>
<dbReference type="EMBL" id="JAUYZG010000009">
    <property type="protein sequence ID" value="KAK2899192.1"/>
    <property type="molecule type" value="Genomic_DNA"/>
</dbReference>
<feature type="domain" description="Serpin" evidence="5">
    <location>
        <begin position="180"/>
        <end position="541"/>
    </location>
</feature>
<dbReference type="Pfam" id="PF00079">
    <property type="entry name" value="Serpin"/>
    <property type="match status" value="1"/>
</dbReference>
<evidence type="ECO:0000259" key="5">
    <source>
        <dbReference type="SMART" id="SM00093"/>
    </source>
</evidence>
<dbReference type="PANTHER" id="PTHR11461">
    <property type="entry name" value="SERINE PROTEASE INHIBITOR, SERPIN"/>
    <property type="match status" value="1"/>
</dbReference>
<gene>
    <name evidence="6" type="ORF">Q8A67_010610</name>
</gene>
<keyword evidence="2" id="KW-0732">Signal</keyword>
<dbReference type="PRINTS" id="PR00780">
    <property type="entry name" value="LEUSERPINII"/>
</dbReference>
<accession>A0AA88TSB9</accession>
<dbReference type="Gene3D" id="2.30.39.10">
    <property type="entry name" value="Alpha-1-antitrypsin, domain 1"/>
    <property type="match status" value="1"/>
</dbReference>
<evidence type="ECO:0000313" key="6">
    <source>
        <dbReference type="EMBL" id="KAK2899192.1"/>
    </source>
</evidence>
<dbReference type="SUPFAM" id="SSF56574">
    <property type="entry name" value="Serpins"/>
    <property type="match status" value="1"/>
</dbReference>
<keyword evidence="7" id="KW-1185">Reference proteome</keyword>
<dbReference type="GO" id="GO:0004867">
    <property type="term" value="F:serine-type endopeptidase inhibitor activity"/>
    <property type="evidence" value="ECO:0007669"/>
    <property type="project" value="InterPro"/>
</dbReference>
<dbReference type="PANTHER" id="PTHR11461:SF30">
    <property type="entry name" value="HEPARIN COFACTOR 2"/>
    <property type="match status" value="1"/>
</dbReference>
<organism evidence="6 7">
    <name type="scientific">Cirrhinus molitorella</name>
    <name type="common">mud carp</name>
    <dbReference type="NCBI Taxonomy" id="172907"/>
    <lineage>
        <taxon>Eukaryota</taxon>
        <taxon>Metazoa</taxon>
        <taxon>Chordata</taxon>
        <taxon>Craniata</taxon>
        <taxon>Vertebrata</taxon>
        <taxon>Euteleostomi</taxon>
        <taxon>Actinopterygii</taxon>
        <taxon>Neopterygii</taxon>
        <taxon>Teleostei</taxon>
        <taxon>Ostariophysi</taxon>
        <taxon>Cypriniformes</taxon>
        <taxon>Cyprinidae</taxon>
        <taxon>Labeoninae</taxon>
        <taxon>Labeonini</taxon>
        <taxon>Cirrhinus</taxon>
    </lineage>
</organism>
<evidence type="ECO:0000256" key="2">
    <source>
        <dbReference type="ARBA" id="ARBA00022729"/>
    </source>
</evidence>
<comment type="similarity">
    <text evidence="1 4">Belongs to the serpin family.</text>
</comment>
<comment type="caution">
    <text evidence="6">The sequence shown here is derived from an EMBL/GenBank/DDBJ whole genome shotgun (WGS) entry which is preliminary data.</text>
</comment>
<evidence type="ECO:0000256" key="1">
    <source>
        <dbReference type="ARBA" id="ARBA00009500"/>
    </source>
</evidence>
<dbReference type="SMART" id="SM00093">
    <property type="entry name" value="SERPIN"/>
    <property type="match status" value="1"/>
</dbReference>
<dbReference type="InterPro" id="IPR033831">
    <property type="entry name" value="HCII_serpin_dom"/>
</dbReference>
<sequence length="544" mass="62331">MQFNYVKSHFKVQLENESTNGLSTHTNAEIPEGESRMWLVPVILASLLSSPTLAGVKDLGSHFTGHEKEKVDARGLSPNGENTDMESIPLDFHRENTVTNDLPLEGLEDEDYIDFDKILAEGEDDYSEGDHIDEISTPAPDLDLFGEPSDPKIRRARLLRLFHGRTRLQRINVVNARFGCRLYRKLRNRLNQTDNILLAPVGISIAMGMMALGAGQTTQEQLYQTLGFGEFVNASTHYDNSTVHKLFRKLTHRLFRRNFGYNLWSVNDLYVKRNVPIQEAFRGDAKTYYFAEPQSVDFADPAFLVKANQRIQKITKGLIKESLKSVDPNMVVMLLNYLYFKGTWEQKFPKELTHYRQFRVNEKKQVRVPMMQNKGSYLAAVDHELNCDILQLAYAGNISMIIAVPQKLSGMRSLEQEISPTLITKWLNNMTNRTREVVFPRFKLEQNYDLIEHLKEMGLTEPFSQKGDFSPMTSEKVIINWFKHQGTITVNEEGTEAAAMTHIGFMPLSTQTRFVVDRPFLFLIYEHRTGCVVFMGRVVDPSQS</sequence>
<dbReference type="Proteomes" id="UP001187343">
    <property type="component" value="Unassembled WGS sequence"/>
</dbReference>